<dbReference type="InterPro" id="IPR013087">
    <property type="entry name" value="Znf_C2H2_type"/>
</dbReference>
<feature type="region of interest" description="Disordered" evidence="2">
    <location>
        <begin position="59"/>
        <end position="215"/>
    </location>
</feature>
<feature type="compositionally biased region" description="Low complexity" evidence="2">
    <location>
        <begin position="64"/>
        <end position="99"/>
    </location>
</feature>
<sequence length="409" mass="45853">MRATAKSAEDLRMYAAMRPPAFGSISIFCQRPVLHSKLTISPAGPENWRFENEIDKILQRPRSHTPISSSATPATSASTSASTLPAASSSEPQYSRSPSPLTPSELDEEEVVDGGLEGEGEGADVDNDCSDAMSEPDGMECDSRDVSEDVAEALVALGKDRGTRIPPSHPSYSPAGPPRAPASVAEADSGIDSEAEMEQEPGMSAVRTRDMPMPPAYRYTPPPYPPRHERPPAIPAFVPPLDPHVLYAPQHMHAEAESIFVRSNFEMATYPEPEGSTELLDGEDEPPLMTRRRIKFKERHGTLIEHGRPVKMDGRFKCAHPGCPWTSDSMKDIRRHQLRHKEKRLQCPRCEKRFGREDSLRRHLRGEKQYECRDYALQEFHVDRVEDLNMRWFDTTHTYDMMSSAEEED</sequence>
<dbReference type="EMBL" id="KV427640">
    <property type="protein sequence ID" value="KZT03900.1"/>
    <property type="molecule type" value="Genomic_DNA"/>
</dbReference>
<keyword evidence="1" id="KW-0479">Metal-binding</keyword>
<evidence type="ECO:0000256" key="1">
    <source>
        <dbReference type="PROSITE-ProRule" id="PRU00042"/>
    </source>
</evidence>
<reference evidence="4 5" key="1">
    <citation type="journal article" date="2016" name="Mol. Biol. Evol.">
        <title>Comparative Genomics of Early-Diverging Mushroom-Forming Fungi Provides Insights into the Origins of Lignocellulose Decay Capabilities.</title>
        <authorList>
            <person name="Nagy L.G."/>
            <person name="Riley R."/>
            <person name="Tritt A."/>
            <person name="Adam C."/>
            <person name="Daum C."/>
            <person name="Floudas D."/>
            <person name="Sun H."/>
            <person name="Yadav J.S."/>
            <person name="Pangilinan J."/>
            <person name="Larsson K.H."/>
            <person name="Matsuura K."/>
            <person name="Barry K."/>
            <person name="Labutti K."/>
            <person name="Kuo R."/>
            <person name="Ohm R.A."/>
            <person name="Bhattacharya S.S."/>
            <person name="Shirouzu T."/>
            <person name="Yoshinaga Y."/>
            <person name="Martin F.M."/>
            <person name="Grigoriev I.V."/>
            <person name="Hibbett D.S."/>
        </authorList>
    </citation>
    <scope>NUCLEOTIDE SEQUENCE [LARGE SCALE GENOMIC DNA]</scope>
    <source>
        <strain evidence="4 5">93-53</strain>
    </source>
</reference>
<dbReference type="Gene3D" id="3.30.160.60">
    <property type="entry name" value="Classic Zinc Finger"/>
    <property type="match status" value="1"/>
</dbReference>
<keyword evidence="1" id="KW-0863">Zinc-finger</keyword>
<dbReference type="STRING" id="1314785.A0A165D0P1"/>
<name>A0A165D0P1_9APHY</name>
<gene>
    <name evidence="4" type="ORF">LAESUDRAFT_728587</name>
</gene>
<dbReference type="PROSITE" id="PS50157">
    <property type="entry name" value="ZINC_FINGER_C2H2_2"/>
    <property type="match status" value="1"/>
</dbReference>
<keyword evidence="1" id="KW-0862">Zinc</keyword>
<dbReference type="SMART" id="SM00355">
    <property type="entry name" value="ZnF_C2H2"/>
    <property type="match status" value="2"/>
</dbReference>
<dbReference type="InParanoid" id="A0A165D0P1"/>
<evidence type="ECO:0000256" key="2">
    <source>
        <dbReference type="SAM" id="MobiDB-lite"/>
    </source>
</evidence>
<dbReference type="GeneID" id="63826498"/>
<feature type="compositionally biased region" description="Acidic residues" evidence="2">
    <location>
        <begin position="189"/>
        <end position="199"/>
    </location>
</feature>
<dbReference type="OrthoDB" id="10261408at2759"/>
<evidence type="ECO:0000259" key="3">
    <source>
        <dbReference type="PROSITE" id="PS50157"/>
    </source>
</evidence>
<keyword evidence="5" id="KW-1185">Reference proteome</keyword>
<organism evidence="4 5">
    <name type="scientific">Laetiporus sulphureus 93-53</name>
    <dbReference type="NCBI Taxonomy" id="1314785"/>
    <lineage>
        <taxon>Eukaryota</taxon>
        <taxon>Fungi</taxon>
        <taxon>Dikarya</taxon>
        <taxon>Basidiomycota</taxon>
        <taxon>Agaricomycotina</taxon>
        <taxon>Agaricomycetes</taxon>
        <taxon>Polyporales</taxon>
        <taxon>Laetiporus</taxon>
    </lineage>
</organism>
<proteinExistence type="predicted"/>
<dbReference type="RefSeq" id="XP_040761640.1">
    <property type="nucleotide sequence ID" value="XM_040909469.1"/>
</dbReference>
<dbReference type="InterPro" id="IPR036236">
    <property type="entry name" value="Znf_C2H2_sf"/>
</dbReference>
<feature type="domain" description="C2H2-type" evidence="3">
    <location>
        <begin position="345"/>
        <end position="365"/>
    </location>
</feature>
<dbReference type="GO" id="GO:0008270">
    <property type="term" value="F:zinc ion binding"/>
    <property type="evidence" value="ECO:0007669"/>
    <property type="project" value="UniProtKB-KW"/>
</dbReference>
<dbReference type="Pfam" id="PF00096">
    <property type="entry name" value="zf-C2H2"/>
    <property type="match status" value="1"/>
</dbReference>
<accession>A0A165D0P1</accession>
<dbReference type="AlphaFoldDB" id="A0A165D0P1"/>
<dbReference type="SUPFAM" id="SSF57667">
    <property type="entry name" value="beta-beta-alpha zinc fingers"/>
    <property type="match status" value="1"/>
</dbReference>
<dbReference type="Proteomes" id="UP000076871">
    <property type="component" value="Unassembled WGS sequence"/>
</dbReference>
<evidence type="ECO:0000313" key="4">
    <source>
        <dbReference type="EMBL" id="KZT03900.1"/>
    </source>
</evidence>
<protein>
    <recommendedName>
        <fullName evidence="3">C2H2-type domain-containing protein</fullName>
    </recommendedName>
</protein>
<evidence type="ECO:0000313" key="5">
    <source>
        <dbReference type="Proteomes" id="UP000076871"/>
    </source>
</evidence>
<feature type="compositionally biased region" description="Acidic residues" evidence="2">
    <location>
        <begin position="105"/>
        <end position="129"/>
    </location>
</feature>